<name>A0A3F3PI16_9EURO</name>
<sequence length="69" mass="8104">MAGMGTDIYVLSSPCKRQLSLMLSHIELESIYSHFITYLYIICVYITVICVSWRDLVWGWKPNRRFGEV</sequence>
<keyword evidence="1" id="KW-0472">Membrane</keyword>
<protein>
    <submittedName>
        <fullName evidence="2">Uncharacterized protein</fullName>
    </submittedName>
</protein>
<keyword evidence="3" id="KW-1185">Reference proteome</keyword>
<evidence type="ECO:0000313" key="3">
    <source>
        <dbReference type="Proteomes" id="UP000253729"/>
    </source>
</evidence>
<proteinExistence type="predicted"/>
<evidence type="ECO:0000256" key="1">
    <source>
        <dbReference type="SAM" id="Phobius"/>
    </source>
</evidence>
<dbReference type="RefSeq" id="XP_026619425.1">
    <property type="nucleotide sequence ID" value="XM_026768496.1"/>
</dbReference>
<organism evidence="2 3">
    <name type="scientific">Aspergillus welwitschiae</name>
    <dbReference type="NCBI Taxonomy" id="1341132"/>
    <lineage>
        <taxon>Eukaryota</taxon>
        <taxon>Fungi</taxon>
        <taxon>Dikarya</taxon>
        <taxon>Ascomycota</taxon>
        <taxon>Pezizomycotina</taxon>
        <taxon>Eurotiomycetes</taxon>
        <taxon>Eurotiomycetidae</taxon>
        <taxon>Eurotiales</taxon>
        <taxon>Aspergillaceae</taxon>
        <taxon>Aspergillus</taxon>
        <taxon>Aspergillus subgen. Circumdati</taxon>
    </lineage>
</organism>
<accession>A0A3F3PI16</accession>
<dbReference type="GeneID" id="38136852"/>
<dbReference type="AlphaFoldDB" id="A0A3F3PI16"/>
<keyword evidence="1" id="KW-1133">Transmembrane helix</keyword>
<dbReference type="EMBL" id="KZ852152">
    <property type="protein sequence ID" value="RDH26403.1"/>
    <property type="molecule type" value="Genomic_DNA"/>
</dbReference>
<reference evidence="2 3" key="1">
    <citation type="submission" date="2018-07" db="EMBL/GenBank/DDBJ databases">
        <title>The genomes of Aspergillus section Nigri reveals drivers in fungal speciation.</title>
        <authorList>
            <consortium name="DOE Joint Genome Institute"/>
            <person name="Vesth T.C."/>
            <person name="Nybo J."/>
            <person name="Theobald S."/>
            <person name="Brandl J."/>
            <person name="Frisvad J.C."/>
            <person name="Nielsen K.F."/>
            <person name="Lyhne E.K."/>
            <person name="Kogle M.E."/>
            <person name="Kuo A."/>
            <person name="Riley R."/>
            <person name="Clum A."/>
            <person name="Nolan M."/>
            <person name="Lipzen A."/>
            <person name="Salamov A."/>
            <person name="Henrissat B."/>
            <person name="Wiebenga A."/>
            <person name="De vries R.P."/>
            <person name="Grigoriev I.V."/>
            <person name="Mortensen U.H."/>
            <person name="Andersen M.R."/>
            <person name="Baker S.E."/>
        </authorList>
    </citation>
    <scope>NUCLEOTIDE SEQUENCE [LARGE SCALE GENOMIC DNA]</scope>
    <source>
        <strain evidence="2 3">CBS 139.54b</strain>
    </source>
</reference>
<feature type="transmembrane region" description="Helical" evidence="1">
    <location>
        <begin position="31"/>
        <end position="53"/>
    </location>
</feature>
<keyword evidence="1" id="KW-0812">Transmembrane</keyword>
<dbReference type="Proteomes" id="UP000253729">
    <property type="component" value="Unassembled WGS sequence"/>
</dbReference>
<evidence type="ECO:0000313" key="2">
    <source>
        <dbReference type="EMBL" id="RDH26403.1"/>
    </source>
</evidence>
<gene>
    <name evidence="2" type="ORF">BDQ94DRAFT_155590</name>
</gene>